<protein>
    <submittedName>
        <fullName evidence="4">Peptide-N-glycosidase F-related protein</fullName>
    </submittedName>
</protein>
<evidence type="ECO:0000259" key="3">
    <source>
        <dbReference type="SMART" id="SM01290"/>
    </source>
</evidence>
<dbReference type="Pfam" id="PF09113">
    <property type="entry name" value="N-glycanase_C"/>
    <property type="match status" value="1"/>
</dbReference>
<keyword evidence="5" id="KW-1185">Reference proteome</keyword>
<feature type="signal peptide" evidence="2">
    <location>
        <begin position="1"/>
        <end position="22"/>
    </location>
</feature>
<proteinExistence type="predicted"/>
<evidence type="ECO:0000313" key="4">
    <source>
        <dbReference type="EMBL" id="MDG4717026.1"/>
    </source>
</evidence>
<reference evidence="4 5" key="1">
    <citation type="submission" date="2023-03" db="EMBL/GenBank/DDBJ databases">
        <title>Strain YYF002 represents a novel species in the genus Winogradskyella isolated from seawater.</title>
        <authorList>
            <person name="Fu Z.-Y."/>
        </authorList>
    </citation>
    <scope>NUCLEOTIDE SEQUENCE [LARGE SCALE GENOMIC DNA]</scope>
    <source>
        <strain evidence="4 5">YYF002</strain>
    </source>
</reference>
<dbReference type="InterPro" id="IPR008977">
    <property type="entry name" value="PHM/PNGase_F_dom_sf"/>
</dbReference>
<evidence type="ECO:0000256" key="1">
    <source>
        <dbReference type="ARBA" id="ARBA00023157"/>
    </source>
</evidence>
<name>A0ABT6G4Q6_9FLAO</name>
<feature type="domain" description="Peptide-N-glycosidase F N-terminal" evidence="3">
    <location>
        <begin position="198"/>
        <end position="344"/>
    </location>
</feature>
<dbReference type="SUPFAM" id="SSF49742">
    <property type="entry name" value="PHM/PNGase F"/>
    <property type="match status" value="1"/>
</dbReference>
<keyword evidence="1" id="KW-1015">Disulfide bond</keyword>
<dbReference type="InterPro" id="IPR014784">
    <property type="entry name" value="Cu2_ascorb_mOase-like_C"/>
</dbReference>
<dbReference type="Gene3D" id="2.60.120.230">
    <property type="match status" value="2"/>
</dbReference>
<dbReference type="EMBL" id="JARSBN010000009">
    <property type="protein sequence ID" value="MDG4717026.1"/>
    <property type="molecule type" value="Genomic_DNA"/>
</dbReference>
<accession>A0ABT6G4Q6</accession>
<feature type="chain" id="PRO_5045918218" evidence="2">
    <location>
        <begin position="23"/>
        <end position="531"/>
    </location>
</feature>
<sequence>MKAKISLIAFFFAILCFNLSCSKDEDNGTKATSIELTVSSTNVQVNTTINFTVKTDLDQTVTSSSDFYINNVAHDASSFTPNTPGTYSIKAVYGELESEVVSVQVIATPLNEIVLTSDNSELETGEQFTFAVFGDNSSNLTSEASYYVDDVLIADNTFSSDTSGVFEVRAEYVQDGETFNSNVLSLTVLSQTTESLLFDEIIFYDGYAATVNEPVPSGIIRVNNASYVTKITDEHLAKINNELEIEVIIGALCDNYDRIGNLFLNLVNEGDSYSESNIVERIEIGRFITPFMNKNADPDEVPYRFQVDNIAKILNDQSISSTHDFFLEFNVFGVPYAANEQVAGCSGRNDVFKGSVILRSRNESYTPEDQYVKSVATYFSFNSYESGASDAVGQPIKTFNFSTDVDITNAKMYVVISNHGANSGGEEYVRREHFLYLDGGLLASYIPGGESCEPYRIYNTQANGIYGSSVQSPAWWASWNNWCPGDVIPIRTYELGNISSGSHTFILDVPDAQFVDNQGYFPVSVYLQGEL</sequence>
<evidence type="ECO:0000313" key="5">
    <source>
        <dbReference type="Proteomes" id="UP001529085"/>
    </source>
</evidence>
<comment type="caution">
    <text evidence="4">The sequence shown here is derived from an EMBL/GenBank/DDBJ whole genome shotgun (WGS) entry which is preliminary data.</text>
</comment>
<keyword evidence="2" id="KW-0732">Signal</keyword>
<dbReference type="InterPro" id="IPR015197">
    <property type="entry name" value="PngaseF_C"/>
</dbReference>
<organism evidence="4 5">
    <name type="scientific">Winogradskyella marincola</name>
    <dbReference type="NCBI Taxonomy" id="3037795"/>
    <lineage>
        <taxon>Bacteria</taxon>
        <taxon>Pseudomonadati</taxon>
        <taxon>Bacteroidota</taxon>
        <taxon>Flavobacteriia</taxon>
        <taxon>Flavobacteriales</taxon>
        <taxon>Flavobacteriaceae</taxon>
        <taxon>Winogradskyella</taxon>
    </lineage>
</organism>
<dbReference type="Proteomes" id="UP001529085">
    <property type="component" value="Unassembled WGS sequence"/>
</dbReference>
<dbReference type="Pfam" id="PF09112">
    <property type="entry name" value="N-glycanase_N"/>
    <property type="match status" value="1"/>
</dbReference>
<evidence type="ECO:0000256" key="2">
    <source>
        <dbReference type="SAM" id="SignalP"/>
    </source>
</evidence>
<gene>
    <name evidence="4" type="ORF">P7122_14155</name>
</gene>
<dbReference type="SMART" id="SM01290">
    <property type="entry name" value="N-glycanase_N"/>
    <property type="match status" value="1"/>
</dbReference>
<dbReference type="InterPro" id="IPR015196">
    <property type="entry name" value="PngaseF_N"/>
</dbReference>
<dbReference type="RefSeq" id="WP_278006452.1">
    <property type="nucleotide sequence ID" value="NZ_JARSBN010000009.1"/>
</dbReference>